<evidence type="ECO:0000256" key="1">
    <source>
        <dbReference type="SAM" id="MobiDB-lite"/>
    </source>
</evidence>
<keyword evidence="3" id="KW-1185">Reference proteome</keyword>
<accession>A0A1E3H884</accession>
<gene>
    <name evidence="2" type="ORF">A6302_00014</name>
</gene>
<dbReference type="Proteomes" id="UP000094622">
    <property type="component" value="Unassembled WGS sequence"/>
</dbReference>
<feature type="region of interest" description="Disordered" evidence="1">
    <location>
        <begin position="1"/>
        <end position="29"/>
    </location>
</feature>
<dbReference type="EMBL" id="MCRJ01000001">
    <property type="protein sequence ID" value="ODN72523.1"/>
    <property type="molecule type" value="Genomic_DNA"/>
</dbReference>
<sequence length="29" mass="3264">MRGRGLSKYADITRKHPGTTPRPVSPPWT</sequence>
<organism evidence="2 3">
    <name type="scientific">Methylobrevis pamukkalensis</name>
    <dbReference type="NCBI Taxonomy" id="1439726"/>
    <lineage>
        <taxon>Bacteria</taxon>
        <taxon>Pseudomonadati</taxon>
        <taxon>Pseudomonadota</taxon>
        <taxon>Alphaproteobacteria</taxon>
        <taxon>Hyphomicrobiales</taxon>
        <taxon>Pleomorphomonadaceae</taxon>
        <taxon>Methylobrevis</taxon>
    </lineage>
</organism>
<dbReference type="AlphaFoldDB" id="A0A1E3H884"/>
<protein>
    <submittedName>
        <fullName evidence="2">Uncharacterized protein</fullName>
    </submittedName>
</protein>
<comment type="caution">
    <text evidence="2">The sequence shown here is derived from an EMBL/GenBank/DDBJ whole genome shotgun (WGS) entry which is preliminary data.</text>
</comment>
<proteinExistence type="predicted"/>
<name>A0A1E3H884_9HYPH</name>
<evidence type="ECO:0000313" key="2">
    <source>
        <dbReference type="EMBL" id="ODN72523.1"/>
    </source>
</evidence>
<reference evidence="2 3" key="1">
    <citation type="submission" date="2016-07" db="EMBL/GenBank/DDBJ databases">
        <title>Draft Genome Sequence of Methylobrevis pamukkalensis PK2.</title>
        <authorList>
            <person name="Vasilenko O.V."/>
            <person name="Doronina N.V."/>
            <person name="Shmareva M.N."/>
            <person name="Tarlachkov S.V."/>
            <person name="Mustakhimov I."/>
            <person name="Trotsenko Y.A."/>
        </authorList>
    </citation>
    <scope>NUCLEOTIDE SEQUENCE [LARGE SCALE GENOMIC DNA]</scope>
    <source>
        <strain evidence="2 3">PK2</strain>
    </source>
</reference>
<evidence type="ECO:0000313" key="3">
    <source>
        <dbReference type="Proteomes" id="UP000094622"/>
    </source>
</evidence>